<dbReference type="Gene3D" id="1.10.287.1080">
    <property type="entry name" value="MazG-like"/>
    <property type="match status" value="1"/>
</dbReference>
<reference evidence="2" key="2">
    <citation type="submission" date="2021-04" db="EMBL/GenBank/DDBJ databases">
        <authorList>
            <person name="Gilroy R."/>
        </authorList>
    </citation>
    <scope>NUCLEOTIDE SEQUENCE</scope>
    <source>
        <strain evidence="2">1282</strain>
    </source>
</reference>
<dbReference type="InterPro" id="IPR004518">
    <property type="entry name" value="MazG-like_dom"/>
</dbReference>
<evidence type="ECO:0000259" key="1">
    <source>
        <dbReference type="Pfam" id="PF03819"/>
    </source>
</evidence>
<dbReference type="AlphaFoldDB" id="A0A9D1YEG1"/>
<sequence>MKQSQELVRQRMVRWGLGADPQVRMLDLASEVGELAKEVLKSTDYGAKPFAPSPCLEEELGDCFFSLLCLSQALGIDGETALGKALEKYEMRYLGSGGIGHQTP</sequence>
<dbReference type="Pfam" id="PF03819">
    <property type="entry name" value="MazG"/>
    <property type="match status" value="1"/>
</dbReference>
<evidence type="ECO:0000313" key="2">
    <source>
        <dbReference type="EMBL" id="HIY27314.1"/>
    </source>
</evidence>
<evidence type="ECO:0000313" key="3">
    <source>
        <dbReference type="Proteomes" id="UP000823915"/>
    </source>
</evidence>
<reference evidence="2" key="1">
    <citation type="journal article" date="2021" name="PeerJ">
        <title>Extensive microbial diversity within the chicken gut microbiome revealed by metagenomics and culture.</title>
        <authorList>
            <person name="Gilroy R."/>
            <person name="Ravi A."/>
            <person name="Getino M."/>
            <person name="Pursley I."/>
            <person name="Horton D.L."/>
            <person name="Alikhan N.F."/>
            <person name="Baker D."/>
            <person name="Gharbi K."/>
            <person name="Hall N."/>
            <person name="Watson M."/>
            <person name="Adriaenssens E.M."/>
            <person name="Foster-Nyarko E."/>
            <person name="Jarju S."/>
            <person name="Secka A."/>
            <person name="Antonio M."/>
            <person name="Oren A."/>
            <person name="Chaudhuri R.R."/>
            <person name="La Ragione R."/>
            <person name="Hildebrand F."/>
            <person name="Pallen M.J."/>
        </authorList>
    </citation>
    <scope>NUCLEOTIDE SEQUENCE</scope>
    <source>
        <strain evidence="2">1282</strain>
    </source>
</reference>
<protein>
    <submittedName>
        <fullName evidence="2">MazG-like family protein</fullName>
    </submittedName>
</protein>
<organism evidence="2 3">
    <name type="scientific">Candidatus Acutalibacter pullistercoris</name>
    <dbReference type="NCBI Taxonomy" id="2838418"/>
    <lineage>
        <taxon>Bacteria</taxon>
        <taxon>Bacillati</taxon>
        <taxon>Bacillota</taxon>
        <taxon>Clostridia</taxon>
        <taxon>Eubacteriales</taxon>
        <taxon>Acutalibacteraceae</taxon>
        <taxon>Acutalibacter</taxon>
    </lineage>
</organism>
<proteinExistence type="predicted"/>
<dbReference type="EMBL" id="DXDU01000147">
    <property type="protein sequence ID" value="HIY27314.1"/>
    <property type="molecule type" value="Genomic_DNA"/>
</dbReference>
<accession>A0A9D1YEG1</accession>
<gene>
    <name evidence="2" type="ORF">H9838_09115</name>
</gene>
<comment type="caution">
    <text evidence="2">The sequence shown here is derived from an EMBL/GenBank/DDBJ whole genome shotgun (WGS) entry which is preliminary data.</text>
</comment>
<dbReference type="SUPFAM" id="SSF101386">
    <property type="entry name" value="all-alpha NTP pyrophosphatases"/>
    <property type="match status" value="1"/>
</dbReference>
<feature type="domain" description="NTP pyrophosphohydrolase MazG-like" evidence="1">
    <location>
        <begin position="25"/>
        <end position="92"/>
    </location>
</feature>
<name>A0A9D1YEG1_9FIRM</name>
<dbReference type="CDD" id="cd11523">
    <property type="entry name" value="NTP-PPase"/>
    <property type="match status" value="1"/>
</dbReference>
<dbReference type="Proteomes" id="UP000823915">
    <property type="component" value="Unassembled WGS sequence"/>
</dbReference>